<gene>
    <name evidence="1" type="ORF">KO493_00940</name>
</gene>
<organism evidence="1 2">
    <name type="scientific">Pseudotamlana agarivorans</name>
    <dbReference type="NCBI Taxonomy" id="481183"/>
    <lineage>
        <taxon>Bacteria</taxon>
        <taxon>Pseudomonadati</taxon>
        <taxon>Bacteroidota</taxon>
        <taxon>Flavobacteriia</taxon>
        <taxon>Flavobacteriales</taxon>
        <taxon>Flavobacteriaceae</taxon>
        <taxon>Pseudotamlana</taxon>
    </lineage>
</organism>
<evidence type="ECO:0000313" key="1">
    <source>
        <dbReference type="EMBL" id="MBU2949265.1"/>
    </source>
</evidence>
<keyword evidence="2" id="KW-1185">Reference proteome</keyword>
<reference evidence="1" key="1">
    <citation type="submission" date="2021-05" db="EMBL/GenBank/DDBJ databases">
        <title>Draft genomes of bacteria isolated from model marine particles.</title>
        <authorList>
            <person name="Datta M.S."/>
            <person name="Schwartzman J.A."/>
            <person name="Enke T.N."/>
            <person name="Saavedra J."/>
            <person name="Cermak N."/>
            <person name="Cordero O.X."/>
        </authorList>
    </citation>
    <scope>NUCLEOTIDE SEQUENCE</scope>
    <source>
        <strain evidence="1">I2M19</strain>
    </source>
</reference>
<dbReference type="EMBL" id="JAHKPD010000004">
    <property type="protein sequence ID" value="MBU2949265.1"/>
    <property type="molecule type" value="Genomic_DNA"/>
</dbReference>
<sequence length="164" mass="17693">MKKLLITAVIALFTFGAMNAQTFKIGGSLGIPVGDASDFYSVAVGADAYFYFTDIDDLISIGGTAGFRNFFGKEYDTVLGTFQSEDSLFLPVAGAARIKLFGMISGGIDLGYAIPLSDFLDGGLYFKPVVSVDLANRIELFVSYESISDYINYGILNCGILFQF</sequence>
<comment type="caution">
    <text evidence="1">The sequence shown here is derived from an EMBL/GenBank/DDBJ whole genome shotgun (WGS) entry which is preliminary data.</text>
</comment>
<evidence type="ECO:0000313" key="2">
    <source>
        <dbReference type="Proteomes" id="UP001647509"/>
    </source>
</evidence>
<proteinExistence type="predicted"/>
<protein>
    <submittedName>
        <fullName evidence="1">Uncharacterized protein</fullName>
    </submittedName>
</protein>
<name>A0ACC5U4R3_9FLAO</name>
<accession>A0ACC5U4R3</accession>
<dbReference type="Proteomes" id="UP001647509">
    <property type="component" value="Unassembled WGS sequence"/>
</dbReference>